<organism evidence="1 2">
    <name type="scientific">Geothrix oryzae</name>
    <dbReference type="NCBI Taxonomy" id="2927975"/>
    <lineage>
        <taxon>Bacteria</taxon>
        <taxon>Pseudomonadati</taxon>
        <taxon>Acidobacteriota</taxon>
        <taxon>Holophagae</taxon>
        <taxon>Holophagales</taxon>
        <taxon>Holophagaceae</taxon>
        <taxon>Geothrix</taxon>
    </lineage>
</organism>
<proteinExistence type="predicted"/>
<dbReference type="RefSeq" id="WP_286355910.1">
    <property type="nucleotide sequence ID" value="NZ_AP027079.1"/>
</dbReference>
<name>A0ABN6UZ09_9BACT</name>
<evidence type="ECO:0000313" key="1">
    <source>
        <dbReference type="EMBL" id="BDU69270.1"/>
    </source>
</evidence>
<protein>
    <submittedName>
        <fullName evidence="1">Uncharacterized protein</fullName>
    </submittedName>
</protein>
<gene>
    <name evidence="1" type="ORF">GETHOR_13710</name>
</gene>
<sequence length="193" mass="21698">MVVAIVAALTGLWWWQGRPVTQPPGMLAPEDPLQAPPEAPAPWTFRNHSLTALARFELRARVLGVERYRFDRPAELSPVDFALGWGPMSDSRILDAFSIQQRDRWYFWSSPRMPIPEAEVIAHSANMHLIPATPLVEKRLLAVKPGQVVALRGQLVRADGKDGWHWVSSLTRTDTGDGSCEVIWVESVRVTDR</sequence>
<accession>A0ABN6UZ09</accession>
<evidence type="ECO:0000313" key="2">
    <source>
        <dbReference type="Proteomes" id="UP001242010"/>
    </source>
</evidence>
<reference evidence="2" key="1">
    <citation type="journal article" date="2023" name="Int. J. Syst. Evol. Microbiol.">
        <title>Mesoterricola silvestris gen. nov., sp. nov., Mesoterricola sediminis sp. nov., Geothrix oryzae sp. nov., Geothrix edaphica sp. nov., Geothrix rubra sp. nov., and Geothrix limicola sp. nov., six novel members of Acidobacteriota isolated from soils.</title>
        <authorList>
            <person name="Itoh H."/>
            <person name="Sugisawa Y."/>
            <person name="Mise K."/>
            <person name="Xu Z."/>
            <person name="Kuniyasu M."/>
            <person name="Ushijima N."/>
            <person name="Kawano K."/>
            <person name="Kobayashi E."/>
            <person name="Shiratori Y."/>
            <person name="Masuda Y."/>
            <person name="Senoo K."/>
        </authorList>
    </citation>
    <scope>NUCLEOTIDE SEQUENCE [LARGE SCALE GENOMIC DNA]</scope>
    <source>
        <strain evidence="2">Red222</strain>
    </source>
</reference>
<dbReference type="Proteomes" id="UP001242010">
    <property type="component" value="Chromosome"/>
</dbReference>
<dbReference type="EMBL" id="AP027079">
    <property type="protein sequence ID" value="BDU69270.1"/>
    <property type="molecule type" value="Genomic_DNA"/>
</dbReference>
<keyword evidence="2" id="KW-1185">Reference proteome</keyword>